<evidence type="ECO:0000256" key="4">
    <source>
        <dbReference type="ARBA" id="ARBA00022692"/>
    </source>
</evidence>
<gene>
    <name evidence="14" type="ORF">KIV56_07485</name>
</gene>
<evidence type="ECO:0000259" key="13">
    <source>
        <dbReference type="Pfam" id="PF10099"/>
    </source>
</evidence>
<keyword evidence="5 12" id="KW-1133">Transmembrane helix</keyword>
<evidence type="ECO:0000256" key="7">
    <source>
        <dbReference type="ARBA" id="ARBA00023136"/>
    </source>
</evidence>
<keyword evidence="15" id="KW-1185">Reference proteome</keyword>
<keyword evidence="8" id="KW-0804">Transcription</keyword>
<organism evidence="14 15">
    <name type="scientific">Cryobacterium breve</name>
    <dbReference type="NCBI Taxonomy" id="1259258"/>
    <lineage>
        <taxon>Bacteria</taxon>
        <taxon>Bacillati</taxon>
        <taxon>Actinomycetota</taxon>
        <taxon>Actinomycetes</taxon>
        <taxon>Micrococcales</taxon>
        <taxon>Microbacteriaceae</taxon>
        <taxon>Cryobacterium</taxon>
    </lineage>
</organism>
<evidence type="ECO:0000256" key="9">
    <source>
        <dbReference type="ARBA" id="ARBA00029829"/>
    </source>
</evidence>
<feature type="compositionally biased region" description="Low complexity" evidence="11">
    <location>
        <begin position="1"/>
        <end position="11"/>
    </location>
</feature>
<dbReference type="RefSeq" id="WP_281535812.1">
    <property type="nucleotide sequence ID" value="NZ_CP075584.1"/>
</dbReference>
<name>A0ABY7NEZ1_9MICO</name>
<evidence type="ECO:0000256" key="6">
    <source>
        <dbReference type="ARBA" id="ARBA00023015"/>
    </source>
</evidence>
<evidence type="ECO:0000256" key="8">
    <source>
        <dbReference type="ARBA" id="ARBA00023163"/>
    </source>
</evidence>
<dbReference type="Pfam" id="PF10099">
    <property type="entry name" value="RskA_C"/>
    <property type="match status" value="1"/>
</dbReference>
<dbReference type="PANTHER" id="PTHR37461:SF1">
    <property type="entry name" value="ANTI-SIGMA-K FACTOR RSKA"/>
    <property type="match status" value="1"/>
</dbReference>
<keyword evidence="6" id="KW-0805">Transcription regulation</keyword>
<feature type="region of interest" description="Disordered" evidence="11">
    <location>
        <begin position="1"/>
        <end position="20"/>
    </location>
</feature>
<evidence type="ECO:0000256" key="5">
    <source>
        <dbReference type="ARBA" id="ARBA00022989"/>
    </source>
</evidence>
<evidence type="ECO:0000313" key="15">
    <source>
        <dbReference type="Proteomes" id="UP001212421"/>
    </source>
</evidence>
<evidence type="ECO:0000256" key="3">
    <source>
        <dbReference type="ARBA" id="ARBA00022475"/>
    </source>
</evidence>
<dbReference type="InterPro" id="IPR041916">
    <property type="entry name" value="Anti_sigma_zinc_sf"/>
</dbReference>
<dbReference type="EMBL" id="CP075584">
    <property type="protein sequence ID" value="WBM81077.1"/>
    <property type="molecule type" value="Genomic_DNA"/>
</dbReference>
<evidence type="ECO:0000313" key="14">
    <source>
        <dbReference type="EMBL" id="WBM81077.1"/>
    </source>
</evidence>
<evidence type="ECO:0000256" key="10">
    <source>
        <dbReference type="ARBA" id="ARBA00030803"/>
    </source>
</evidence>
<sequence>MTGTENTGTGTPERNPGELSGAYALNALEARERAAFEAHLESSEEARIEAAELSDTAVALGLATAPVQPSAALKASLMAKLSSTPQLAPLAGPASTPAADAAPASPRLAAVPPVPPSAQATPVVSADPSAAGTGAGSSSGTSAAERARKRWFQRPASLLLAAAAAVALFVGGTFVGLGLAGPSGTSDSFAAQQAASLAQLNAAPDVQRASATTADGHAATLVWSDTSSLSALVVDGLPALSGDQDYQLWYIGAGGAVSAGLLDTSVSANGGTAWRVLDGSLTAGDTIGMTVEPKGGSKQPTTAPIVAIQSS</sequence>
<feature type="compositionally biased region" description="Low complexity" evidence="11">
    <location>
        <begin position="91"/>
        <end position="142"/>
    </location>
</feature>
<dbReference type="InterPro" id="IPR051474">
    <property type="entry name" value="Anti-sigma-K/W_factor"/>
</dbReference>
<proteinExistence type="predicted"/>
<feature type="transmembrane region" description="Helical" evidence="12">
    <location>
        <begin position="158"/>
        <end position="180"/>
    </location>
</feature>
<evidence type="ECO:0000256" key="11">
    <source>
        <dbReference type="SAM" id="MobiDB-lite"/>
    </source>
</evidence>
<dbReference type="Gene3D" id="1.10.10.1320">
    <property type="entry name" value="Anti-sigma factor, zinc-finger domain"/>
    <property type="match status" value="1"/>
</dbReference>
<reference evidence="14 15" key="1">
    <citation type="submission" date="2021-05" db="EMBL/GenBank/DDBJ databases">
        <authorList>
            <person name="Kumar R."/>
            <person name="Kumar A."/>
            <person name="Mukhia S."/>
        </authorList>
    </citation>
    <scope>NUCLEOTIDE SEQUENCE [LARGE SCALE GENOMIC DNA]</scope>
    <source>
        <strain evidence="14 15">ERMR7:08</strain>
    </source>
</reference>
<keyword evidence="3" id="KW-1003">Cell membrane</keyword>
<accession>A0ABY7NEZ1</accession>
<feature type="region of interest" description="Disordered" evidence="11">
    <location>
        <begin position="89"/>
        <end position="142"/>
    </location>
</feature>
<protein>
    <recommendedName>
        <fullName evidence="10">Regulator of SigK</fullName>
    </recommendedName>
    <alternativeName>
        <fullName evidence="9">Sigma-K anti-sigma factor RskA</fullName>
    </alternativeName>
</protein>
<evidence type="ECO:0000256" key="1">
    <source>
        <dbReference type="ARBA" id="ARBA00004167"/>
    </source>
</evidence>
<evidence type="ECO:0000256" key="2">
    <source>
        <dbReference type="ARBA" id="ARBA00004236"/>
    </source>
</evidence>
<evidence type="ECO:0000256" key="12">
    <source>
        <dbReference type="SAM" id="Phobius"/>
    </source>
</evidence>
<keyword evidence="7 12" id="KW-0472">Membrane</keyword>
<keyword evidence="4 12" id="KW-0812">Transmembrane</keyword>
<dbReference type="PANTHER" id="PTHR37461">
    <property type="entry name" value="ANTI-SIGMA-K FACTOR RSKA"/>
    <property type="match status" value="1"/>
</dbReference>
<dbReference type="Proteomes" id="UP001212421">
    <property type="component" value="Chromosome"/>
</dbReference>
<feature type="domain" description="Anti-sigma K factor RskA C-terminal" evidence="13">
    <location>
        <begin position="160"/>
        <end position="305"/>
    </location>
</feature>
<dbReference type="InterPro" id="IPR018764">
    <property type="entry name" value="RskA_C"/>
</dbReference>
<comment type="subcellular location">
    <subcellularLocation>
        <location evidence="2">Cell membrane</location>
    </subcellularLocation>
    <subcellularLocation>
        <location evidence="1">Membrane</location>
        <topology evidence="1">Single-pass membrane protein</topology>
    </subcellularLocation>
</comment>